<feature type="region of interest" description="Disordered" evidence="1">
    <location>
        <begin position="28"/>
        <end position="56"/>
    </location>
</feature>
<organism evidence="3 4">
    <name type="scientific">Anaeromyxobacter paludicola</name>
    <dbReference type="NCBI Taxonomy" id="2918171"/>
    <lineage>
        <taxon>Bacteria</taxon>
        <taxon>Pseudomonadati</taxon>
        <taxon>Myxococcota</taxon>
        <taxon>Myxococcia</taxon>
        <taxon>Myxococcales</taxon>
        <taxon>Cystobacterineae</taxon>
        <taxon>Anaeromyxobacteraceae</taxon>
        <taxon>Anaeromyxobacter</taxon>
    </lineage>
</organism>
<feature type="chain" id="PRO_5045627200" description="TonB C-terminal domain-containing protein" evidence="2">
    <location>
        <begin position="27"/>
        <end position="129"/>
    </location>
</feature>
<gene>
    <name evidence="3" type="ORF">AMPC_18450</name>
</gene>
<evidence type="ECO:0008006" key="5">
    <source>
        <dbReference type="Google" id="ProtNLM"/>
    </source>
</evidence>
<reference evidence="4" key="1">
    <citation type="journal article" date="2022" name="Int. J. Syst. Evol. Microbiol.">
        <title>Anaeromyxobacter oryzae sp. nov., Anaeromyxobacter diazotrophicus sp. nov. and Anaeromyxobacter paludicola sp. nov., isolated from paddy soils.</title>
        <authorList>
            <person name="Itoh H."/>
            <person name="Xu Z."/>
            <person name="Mise K."/>
            <person name="Masuda Y."/>
            <person name="Ushijima N."/>
            <person name="Hayakawa C."/>
            <person name="Shiratori Y."/>
            <person name="Senoo K."/>
        </authorList>
    </citation>
    <scope>NUCLEOTIDE SEQUENCE [LARGE SCALE GENOMIC DNA]</scope>
    <source>
        <strain evidence="4">Red630</strain>
    </source>
</reference>
<evidence type="ECO:0000313" key="4">
    <source>
        <dbReference type="Proteomes" id="UP001162734"/>
    </source>
</evidence>
<evidence type="ECO:0000256" key="1">
    <source>
        <dbReference type="SAM" id="MobiDB-lite"/>
    </source>
</evidence>
<evidence type="ECO:0000313" key="3">
    <source>
        <dbReference type="EMBL" id="BDG08732.1"/>
    </source>
</evidence>
<keyword evidence="2" id="KW-0732">Signal</keyword>
<feature type="signal peptide" evidence="2">
    <location>
        <begin position="1"/>
        <end position="26"/>
    </location>
</feature>
<protein>
    <recommendedName>
        <fullName evidence="5">TonB C-terminal domain-containing protein</fullName>
    </recommendedName>
</protein>
<dbReference type="RefSeq" id="WP_248345935.1">
    <property type="nucleotide sequence ID" value="NZ_AP025592.1"/>
</dbReference>
<proteinExistence type="predicted"/>
<dbReference type="EMBL" id="AP025592">
    <property type="protein sequence ID" value="BDG08732.1"/>
    <property type="molecule type" value="Genomic_DNA"/>
</dbReference>
<feature type="compositionally biased region" description="Low complexity" evidence="1">
    <location>
        <begin position="28"/>
        <end position="40"/>
    </location>
</feature>
<accession>A0ABM7XA52</accession>
<name>A0ABM7XA52_9BACT</name>
<evidence type="ECO:0000256" key="2">
    <source>
        <dbReference type="SAM" id="SignalP"/>
    </source>
</evidence>
<keyword evidence="4" id="KW-1185">Reference proteome</keyword>
<dbReference type="Proteomes" id="UP001162734">
    <property type="component" value="Chromosome"/>
</dbReference>
<sequence>MKHGSTGKHRIVALAALAGAAALDCAAPGAGGRPVPVAPAERALPEPDPSCRNRVQGPMRLSGVEQVTAKVAVDAAGRVTLVQFLAPDLTPSQRVELRRAMEGCLWRPAIGPDGKPEPGDRTLVIGVAR</sequence>